<evidence type="ECO:0000313" key="3">
    <source>
        <dbReference type="EMBL" id="MBB5090788.1"/>
    </source>
</evidence>
<dbReference type="InterPro" id="IPR041255">
    <property type="entry name" value="LpxI_N"/>
</dbReference>
<proteinExistence type="predicted"/>
<dbReference type="InterPro" id="IPR010415">
    <property type="entry name" value="LpxI_C"/>
</dbReference>
<dbReference type="RefSeq" id="WP_028233983.1">
    <property type="nucleotide sequence ID" value="NZ_JACHIL010000002.1"/>
</dbReference>
<dbReference type="Gene3D" id="3.40.50.20">
    <property type="match status" value="1"/>
</dbReference>
<dbReference type="Pfam" id="PF06230">
    <property type="entry name" value="LpxI_C"/>
    <property type="match status" value="1"/>
</dbReference>
<feature type="domain" description="LpxI C-terminal" evidence="1">
    <location>
        <begin position="152"/>
        <end position="285"/>
    </location>
</feature>
<feature type="domain" description="LpxI N-terminal" evidence="2">
    <location>
        <begin position="17"/>
        <end position="146"/>
    </location>
</feature>
<dbReference type="Pfam" id="PF17930">
    <property type="entry name" value="LpxI_N"/>
    <property type="match status" value="1"/>
</dbReference>
<dbReference type="PANTHER" id="PTHR39962">
    <property type="entry name" value="BLL4848 PROTEIN"/>
    <property type="match status" value="1"/>
</dbReference>
<dbReference type="Proteomes" id="UP000531231">
    <property type="component" value="Unassembled WGS sequence"/>
</dbReference>
<name>A0A7W8AKL2_9HYPH</name>
<keyword evidence="4" id="KW-1185">Reference proteome</keyword>
<dbReference type="InterPro" id="IPR053174">
    <property type="entry name" value="LpxI"/>
</dbReference>
<evidence type="ECO:0008006" key="5">
    <source>
        <dbReference type="Google" id="ProtNLM"/>
    </source>
</evidence>
<organism evidence="3 4">
    <name type="scientific">Pseudochrobactrum saccharolyticum</name>
    <dbReference type="NCBI Taxonomy" id="354352"/>
    <lineage>
        <taxon>Bacteria</taxon>
        <taxon>Pseudomonadati</taxon>
        <taxon>Pseudomonadota</taxon>
        <taxon>Alphaproteobacteria</taxon>
        <taxon>Hyphomicrobiales</taxon>
        <taxon>Brucellaceae</taxon>
        <taxon>Pseudochrobactrum</taxon>
    </lineage>
</organism>
<comment type="caution">
    <text evidence="3">The sequence shown here is derived from an EMBL/GenBank/DDBJ whole genome shotgun (WGS) entry which is preliminary data.</text>
</comment>
<accession>A0A7W8AKL2</accession>
<evidence type="ECO:0000259" key="1">
    <source>
        <dbReference type="Pfam" id="PF06230"/>
    </source>
</evidence>
<dbReference type="EMBL" id="JACHIL010000002">
    <property type="protein sequence ID" value="MBB5090788.1"/>
    <property type="molecule type" value="Genomic_DNA"/>
</dbReference>
<sequence length="292" mass="31046">MTKSAVSVRAVDAEARTAIIAGNGLLPQVVAEALEKKGNPPFVICLKGEADESLKRFDHETVSVVEFTRLIKALKQAGAKNVILAGGVRQRPHLSDIRLDMTTIRALPRVFKALGKGDDALLRAFIGLLESYGFHMVGAHQIVPDILAPAASVLTAVKPDKKEQHNIDLAREAAFILGKLDVGQGAIAAGGRVVALEGAEGTDNMIERVRQLRQEGRIPRQGGVLVKCAKPAQDERADLPTIGIDTVTNIAAAGLAGIAIEAGRTVMLSYHDTVQSADAQGLFIVTFDSPRE</sequence>
<dbReference type="InterPro" id="IPR043167">
    <property type="entry name" value="LpxI_C_sf"/>
</dbReference>
<dbReference type="Gene3D" id="3.40.140.80">
    <property type="match status" value="1"/>
</dbReference>
<dbReference type="PANTHER" id="PTHR39962:SF1">
    <property type="entry name" value="LPXI FAMILY PROTEIN"/>
    <property type="match status" value="1"/>
</dbReference>
<reference evidence="3 4" key="1">
    <citation type="submission" date="2020-08" db="EMBL/GenBank/DDBJ databases">
        <title>Genomic Encyclopedia of Type Strains, Phase IV (KMG-IV): sequencing the most valuable type-strain genomes for metagenomic binning, comparative biology and taxonomic classification.</title>
        <authorList>
            <person name="Goeker M."/>
        </authorList>
    </citation>
    <scope>NUCLEOTIDE SEQUENCE [LARGE SCALE GENOMIC DNA]</scope>
    <source>
        <strain evidence="3 4">DSM 25620</strain>
    </source>
</reference>
<protein>
    <recommendedName>
        <fullName evidence="5">LpxI family protein</fullName>
    </recommendedName>
</protein>
<dbReference type="AlphaFoldDB" id="A0A7W8AKL2"/>
<evidence type="ECO:0000313" key="4">
    <source>
        <dbReference type="Proteomes" id="UP000531231"/>
    </source>
</evidence>
<evidence type="ECO:0000259" key="2">
    <source>
        <dbReference type="Pfam" id="PF17930"/>
    </source>
</evidence>
<gene>
    <name evidence="3" type="ORF">HNQ68_001312</name>
</gene>